<accession>A0A1M6VDU9</accession>
<dbReference type="PANTHER" id="PTHR30603">
    <property type="entry name" value="RNA POLYMERASE SIGMA FACTOR RPO"/>
    <property type="match status" value="1"/>
</dbReference>
<organism evidence="2 3">
    <name type="scientific">Xylanibacter ruminicola</name>
    <name type="common">Prevotella ruminicola</name>
    <dbReference type="NCBI Taxonomy" id="839"/>
    <lineage>
        <taxon>Bacteria</taxon>
        <taxon>Pseudomonadati</taxon>
        <taxon>Bacteroidota</taxon>
        <taxon>Bacteroidia</taxon>
        <taxon>Bacteroidales</taxon>
        <taxon>Prevotellaceae</taxon>
        <taxon>Xylanibacter</taxon>
    </lineage>
</organism>
<evidence type="ECO:0000259" key="1">
    <source>
        <dbReference type="Pfam" id="PF04542"/>
    </source>
</evidence>
<dbReference type="OrthoDB" id="1072943at2"/>
<feature type="domain" description="RNA polymerase sigma-70 region 2" evidence="1">
    <location>
        <begin position="49"/>
        <end position="111"/>
    </location>
</feature>
<name>A0A1M6VDU9_XYLRU</name>
<dbReference type="Gene3D" id="1.10.601.10">
    <property type="entry name" value="RNA Polymerase Primary Sigma Factor"/>
    <property type="match status" value="1"/>
</dbReference>
<dbReference type="AlphaFoldDB" id="A0A1M6VDU9"/>
<gene>
    <name evidence="2" type="ORF">SAMN05216463_11271</name>
</gene>
<dbReference type="InterPro" id="IPR013325">
    <property type="entry name" value="RNA_pol_sigma_r2"/>
</dbReference>
<dbReference type="InterPro" id="IPR050239">
    <property type="entry name" value="Sigma-70_RNA_pol_init_factors"/>
</dbReference>
<sequence>MKDKKLEEYLEEIGKAEVLSIDEELKLVKAVQAKGADCDEMKRLEKADGRFVASIAKQYKDQGVTDMELIEAGIEGLRRAAMKFNLKSDYKFIAYAVWWIRQAMIQAIAEKK</sequence>
<dbReference type="GO" id="GO:0006352">
    <property type="term" value="P:DNA-templated transcription initiation"/>
    <property type="evidence" value="ECO:0007669"/>
    <property type="project" value="InterPro"/>
</dbReference>
<proteinExistence type="predicted"/>
<dbReference type="InterPro" id="IPR007627">
    <property type="entry name" value="RNA_pol_sigma70_r2"/>
</dbReference>
<protein>
    <submittedName>
        <fullName evidence="2">RNA polymerase primary sigma factor</fullName>
    </submittedName>
</protein>
<dbReference type="PANTHER" id="PTHR30603:SF47">
    <property type="entry name" value="RNA POLYMERASE SIGMA FACTOR SIGD, CHLOROPLASTIC"/>
    <property type="match status" value="1"/>
</dbReference>
<dbReference type="Proteomes" id="UP000184130">
    <property type="component" value="Unassembled WGS sequence"/>
</dbReference>
<reference evidence="2 3" key="1">
    <citation type="submission" date="2016-11" db="EMBL/GenBank/DDBJ databases">
        <authorList>
            <person name="Jaros S."/>
            <person name="Januszkiewicz K."/>
            <person name="Wedrychowicz H."/>
        </authorList>
    </citation>
    <scope>NUCLEOTIDE SEQUENCE [LARGE SCALE GENOMIC DNA]</scope>
    <source>
        <strain evidence="2 3">KHT3</strain>
    </source>
</reference>
<dbReference type="EMBL" id="FRBD01000012">
    <property type="protein sequence ID" value="SHK79662.1"/>
    <property type="molecule type" value="Genomic_DNA"/>
</dbReference>
<evidence type="ECO:0000313" key="3">
    <source>
        <dbReference type="Proteomes" id="UP000184130"/>
    </source>
</evidence>
<dbReference type="Pfam" id="PF04542">
    <property type="entry name" value="Sigma70_r2"/>
    <property type="match status" value="1"/>
</dbReference>
<evidence type="ECO:0000313" key="2">
    <source>
        <dbReference type="EMBL" id="SHK79662.1"/>
    </source>
</evidence>
<dbReference type="GO" id="GO:0003700">
    <property type="term" value="F:DNA-binding transcription factor activity"/>
    <property type="evidence" value="ECO:0007669"/>
    <property type="project" value="InterPro"/>
</dbReference>
<dbReference type="RefSeq" id="WP_073208617.1">
    <property type="nucleotide sequence ID" value="NZ_FRBD01000012.1"/>
</dbReference>
<dbReference type="SUPFAM" id="SSF88946">
    <property type="entry name" value="Sigma2 domain of RNA polymerase sigma factors"/>
    <property type="match status" value="1"/>
</dbReference>